<dbReference type="InterPro" id="IPR029058">
    <property type="entry name" value="AB_hydrolase_fold"/>
</dbReference>
<comment type="subcellular location">
    <subcellularLocation>
        <location evidence="1">Cytoplasm</location>
        <location evidence="1">Cytosol</location>
    </subcellularLocation>
</comment>
<evidence type="ECO:0000259" key="7">
    <source>
        <dbReference type="Pfam" id="PF01738"/>
    </source>
</evidence>
<evidence type="ECO:0000256" key="3">
    <source>
        <dbReference type="ARBA" id="ARBA00014180"/>
    </source>
</evidence>
<dbReference type="GO" id="GO:0016787">
    <property type="term" value="F:hydrolase activity"/>
    <property type="evidence" value="ECO:0007669"/>
    <property type="project" value="UniProtKB-KW"/>
</dbReference>
<keyword evidence="4" id="KW-0963">Cytoplasm</keyword>
<dbReference type="InterPro" id="IPR002925">
    <property type="entry name" value="Dienelactn_hydro"/>
</dbReference>
<dbReference type="EMBL" id="AP019866">
    <property type="protein sequence ID" value="BBN00223.1"/>
    <property type="molecule type" value="Genomic_DNA"/>
</dbReference>
<evidence type="ECO:0000256" key="1">
    <source>
        <dbReference type="ARBA" id="ARBA00004514"/>
    </source>
</evidence>
<protein>
    <recommendedName>
        <fullName evidence="3">Carboxymethylenebutenolidase homolog</fullName>
    </recommendedName>
</protein>
<evidence type="ECO:0000256" key="2">
    <source>
        <dbReference type="ARBA" id="ARBA00008456"/>
    </source>
</evidence>
<feature type="domain" description="Dienelactone hydrolase" evidence="7">
    <location>
        <begin position="126"/>
        <end position="332"/>
    </location>
</feature>
<evidence type="ECO:0000313" key="10">
    <source>
        <dbReference type="Proteomes" id="UP000077202"/>
    </source>
</evidence>
<keyword evidence="10" id="KW-1185">Reference proteome</keyword>
<dbReference type="AlphaFoldDB" id="A0A176W084"/>
<name>A0A176W084_MARPO</name>
<comment type="similarity">
    <text evidence="2">Belongs to the dienelactone hydrolase family.</text>
</comment>
<proteinExistence type="inferred from homology"/>
<feature type="compositionally biased region" description="Polar residues" evidence="6">
    <location>
        <begin position="80"/>
        <end position="90"/>
    </location>
</feature>
<evidence type="ECO:0000313" key="8">
    <source>
        <dbReference type="EMBL" id="BBN00223.1"/>
    </source>
</evidence>
<gene>
    <name evidence="9" type="ORF">AXG93_1712s1090</name>
    <name evidence="8" type="ORF">Mp_1g27420</name>
</gene>
<evidence type="ECO:0000313" key="9">
    <source>
        <dbReference type="EMBL" id="OAE25931.1"/>
    </source>
</evidence>
<dbReference type="SUPFAM" id="SSF53474">
    <property type="entry name" value="alpha/beta-Hydrolases"/>
    <property type="match status" value="1"/>
</dbReference>
<keyword evidence="5" id="KW-0378">Hydrolase</keyword>
<dbReference type="EMBL" id="LVLJ01002271">
    <property type="protein sequence ID" value="OAE25931.1"/>
    <property type="molecule type" value="Genomic_DNA"/>
</dbReference>
<dbReference type="Proteomes" id="UP000077202">
    <property type="component" value="Unassembled WGS sequence"/>
</dbReference>
<dbReference type="InterPro" id="IPR042946">
    <property type="entry name" value="CMBL"/>
</dbReference>
<sequence length="339" mass="36790">MARILATPSRGLTGLGCRQQREGAGTACTAASKTLRIVGSFRPSAGPSSPLEPCTSRAVHAPARTPISRPSRVRGHGGQTRMSNKAQVDQASGGLGTEDSKEDDETCEIVSRFNVTLGESSDPFQGYMVQAIKNNNGAALLFLSDVYGFEDTDTRDFAYRLACFGYNVLVPDLFRGAPREKSASPDTYEEWREQHQPERVAADVDAATKWLANEFSAGKLGVIGFCFGGGRLIEVLARDEDDLFSGAAFCYGTRFDIELVSKVKIPLLIIAGDGDDLCPVSTISRMEQLAKEGTKVKVYPGFGHAFVHRPTTSEADEAAEDAFAEIRHWFHDSLLPKTE</sequence>
<reference evidence="8" key="2">
    <citation type="journal article" date="2019" name="Curr. Biol.">
        <title>Chromatin organization in early land plants reveals an ancestral association between H3K27me3, transposons, and constitutive heterochromatin.</title>
        <authorList>
            <person name="Montgomery S.A."/>
            <person name="Tanizawa Y."/>
            <person name="Galik B."/>
            <person name="Wang N."/>
            <person name="Ito T."/>
            <person name="Mochizuki T."/>
            <person name="Akimcheva S."/>
            <person name="Bowman J."/>
            <person name="Cognat V."/>
            <person name="Drouard L."/>
            <person name="Ekker H."/>
            <person name="Houng S."/>
            <person name="Kohchi T."/>
            <person name="Lin S."/>
            <person name="Liu L.D."/>
            <person name="Nakamura Y."/>
            <person name="Valeeva L.R."/>
            <person name="Shakirov E.V."/>
            <person name="Shippen D.E."/>
            <person name="Wei W."/>
            <person name="Yagura M."/>
            <person name="Yamaoka S."/>
            <person name="Yamato K.T."/>
            <person name="Liu C."/>
            <person name="Berger F."/>
        </authorList>
    </citation>
    <scope>NUCLEOTIDE SEQUENCE [LARGE SCALE GENOMIC DNA]</scope>
    <source>
        <strain evidence="8">Tak-1</strain>
    </source>
</reference>
<dbReference type="GO" id="GO:0005829">
    <property type="term" value="C:cytosol"/>
    <property type="evidence" value="ECO:0007669"/>
    <property type="project" value="UniProtKB-SubCell"/>
</dbReference>
<dbReference type="Gene3D" id="3.40.50.1820">
    <property type="entry name" value="alpha/beta hydrolase"/>
    <property type="match status" value="1"/>
</dbReference>
<accession>A0A176W084</accession>
<evidence type="ECO:0000313" key="11">
    <source>
        <dbReference type="Proteomes" id="UP001162541"/>
    </source>
</evidence>
<reference evidence="11" key="3">
    <citation type="journal article" date="2020" name="Curr. Biol.">
        <title>Chromatin organization in early land plants reveals an ancestral association between H3K27me3, transposons, and constitutive heterochromatin.</title>
        <authorList>
            <person name="Montgomery S.A."/>
            <person name="Tanizawa Y."/>
            <person name="Galik B."/>
            <person name="Wang N."/>
            <person name="Ito T."/>
            <person name="Mochizuki T."/>
            <person name="Akimcheva S."/>
            <person name="Bowman J.L."/>
            <person name="Cognat V."/>
            <person name="Marechal-Drouard L."/>
            <person name="Ekker H."/>
            <person name="Hong S.F."/>
            <person name="Kohchi T."/>
            <person name="Lin S.S."/>
            <person name="Liu L.D."/>
            <person name="Nakamura Y."/>
            <person name="Valeeva L.R."/>
            <person name="Shakirov E.V."/>
            <person name="Shippen D.E."/>
            <person name="Wei W.L."/>
            <person name="Yagura M."/>
            <person name="Yamaoka S."/>
            <person name="Yamato K.T."/>
            <person name="Liu C."/>
            <person name="Berger F."/>
        </authorList>
    </citation>
    <scope>NUCLEOTIDE SEQUENCE [LARGE SCALE GENOMIC DNA]</scope>
    <source>
        <strain evidence="11">Tak-1</strain>
    </source>
</reference>
<evidence type="ECO:0000256" key="6">
    <source>
        <dbReference type="SAM" id="MobiDB-lite"/>
    </source>
</evidence>
<dbReference type="Pfam" id="PF01738">
    <property type="entry name" value="DLH"/>
    <property type="match status" value="1"/>
</dbReference>
<evidence type="ECO:0000256" key="5">
    <source>
        <dbReference type="ARBA" id="ARBA00022801"/>
    </source>
</evidence>
<dbReference type="PANTHER" id="PTHR46812">
    <property type="entry name" value="CARBOXYMETHYLENEBUTENOLIDASE HOMOLOG"/>
    <property type="match status" value="1"/>
</dbReference>
<dbReference type="Proteomes" id="UP001162541">
    <property type="component" value="Chromosome 1"/>
</dbReference>
<reference evidence="9 10" key="1">
    <citation type="submission" date="2016-03" db="EMBL/GenBank/DDBJ databases">
        <title>Mechanisms controlling the formation of the plant cell surface in tip-growing cells are functionally conserved among land plants.</title>
        <authorList>
            <person name="Honkanen S."/>
            <person name="Jones V.A."/>
            <person name="Morieri G."/>
            <person name="Champion C."/>
            <person name="Hetherington A.J."/>
            <person name="Kelly S."/>
            <person name="Saint-Marcoux D."/>
            <person name="Proust H."/>
            <person name="Prescott H."/>
            <person name="Dolan L."/>
        </authorList>
    </citation>
    <scope>NUCLEOTIDE SEQUENCE [LARGE SCALE GENOMIC DNA]</scope>
    <source>
        <strain evidence="10">cv. Tak-1 and cv. Tak-2</strain>
        <tissue evidence="9">Whole gametophyte</tissue>
    </source>
</reference>
<dbReference type="PANTHER" id="PTHR46812:SF1">
    <property type="entry name" value="CARBOXYMETHYLENEBUTENOLIDASE HOMOLOG"/>
    <property type="match status" value="1"/>
</dbReference>
<evidence type="ECO:0000256" key="4">
    <source>
        <dbReference type="ARBA" id="ARBA00022490"/>
    </source>
</evidence>
<feature type="region of interest" description="Disordered" evidence="6">
    <location>
        <begin position="41"/>
        <end position="103"/>
    </location>
</feature>
<organism evidence="9 10">
    <name type="scientific">Marchantia polymorpha subsp. ruderalis</name>
    <dbReference type="NCBI Taxonomy" id="1480154"/>
    <lineage>
        <taxon>Eukaryota</taxon>
        <taxon>Viridiplantae</taxon>
        <taxon>Streptophyta</taxon>
        <taxon>Embryophyta</taxon>
        <taxon>Marchantiophyta</taxon>
        <taxon>Marchantiopsida</taxon>
        <taxon>Marchantiidae</taxon>
        <taxon>Marchantiales</taxon>
        <taxon>Marchantiaceae</taxon>
        <taxon>Marchantia</taxon>
    </lineage>
</organism>